<dbReference type="GeneID" id="10501225"/>
<dbReference type="SUPFAM" id="SSF103196">
    <property type="entry name" value="Roadblock/LC7 domain"/>
    <property type="match status" value="1"/>
</dbReference>
<dbReference type="Proteomes" id="UP000001064">
    <property type="component" value="Unassembled WGS sequence"/>
</dbReference>
<dbReference type="Gene3D" id="3.30.450.30">
    <property type="entry name" value="Dynein light chain 2a, cytoplasmic"/>
    <property type="match status" value="1"/>
</dbReference>
<dbReference type="PANTHER" id="PTHR13378:SF1">
    <property type="entry name" value="RAGULATOR COMPLEX PROTEIN LAMTOR3"/>
    <property type="match status" value="1"/>
</dbReference>
<dbReference type="KEGG" id="dpp:DICPUDRAFT_78209"/>
<dbReference type="GO" id="GO:0071986">
    <property type="term" value="C:Ragulator complex"/>
    <property type="evidence" value="ECO:0000318"/>
    <property type="project" value="GO_Central"/>
</dbReference>
<reference evidence="3" key="1">
    <citation type="journal article" date="2011" name="Genome Biol.">
        <title>Comparative genomics of the social amoebae Dictyostelium discoideum and Dictyostelium purpureum.</title>
        <authorList>
            <consortium name="US DOE Joint Genome Institute (JGI-PGF)"/>
            <person name="Sucgang R."/>
            <person name="Kuo A."/>
            <person name="Tian X."/>
            <person name="Salerno W."/>
            <person name="Parikh A."/>
            <person name="Feasley C.L."/>
            <person name="Dalin E."/>
            <person name="Tu H."/>
            <person name="Huang E."/>
            <person name="Barry K."/>
            <person name="Lindquist E."/>
            <person name="Shapiro H."/>
            <person name="Bruce D."/>
            <person name="Schmutz J."/>
            <person name="Salamov A."/>
            <person name="Fey P."/>
            <person name="Gaudet P."/>
            <person name="Anjard C."/>
            <person name="Babu M.M."/>
            <person name="Basu S."/>
            <person name="Bushmanova Y."/>
            <person name="van der Wel H."/>
            <person name="Katoh-Kurasawa M."/>
            <person name="Dinh C."/>
            <person name="Coutinho P.M."/>
            <person name="Saito T."/>
            <person name="Elias M."/>
            <person name="Schaap P."/>
            <person name="Kay R.R."/>
            <person name="Henrissat B."/>
            <person name="Eichinger L."/>
            <person name="Rivero F."/>
            <person name="Putnam N.H."/>
            <person name="West C.M."/>
            <person name="Loomis W.F."/>
            <person name="Chisholm R.L."/>
            <person name="Shaulsky G."/>
            <person name="Strassmann J.E."/>
            <person name="Queller D.C."/>
            <person name="Kuspa A."/>
            <person name="Grigoriev I.V."/>
        </authorList>
    </citation>
    <scope>NUCLEOTIDE SEQUENCE [LARGE SCALE GENOMIC DNA]</scope>
    <source>
        <strain evidence="3">QSDP1</strain>
    </source>
</reference>
<keyword evidence="3" id="KW-1185">Reference proteome</keyword>
<dbReference type="AlphaFoldDB" id="F0ZIW1"/>
<dbReference type="GO" id="GO:0032008">
    <property type="term" value="P:positive regulation of TOR signaling"/>
    <property type="evidence" value="ECO:0000318"/>
    <property type="project" value="GO_Central"/>
</dbReference>
<gene>
    <name evidence="2" type="ORF">DICPUDRAFT_78209</name>
</gene>
<name>F0ZIW1_DICPU</name>
<protein>
    <recommendedName>
        <fullName evidence="4">Roadblock/LAMTOR2 domain-containing protein</fullName>
    </recommendedName>
</protein>
<dbReference type="Pfam" id="PF08923">
    <property type="entry name" value="MAPKK1_Int"/>
    <property type="match status" value="1"/>
</dbReference>
<dbReference type="InterPro" id="IPR015019">
    <property type="entry name" value="LAMTOR3"/>
</dbReference>
<dbReference type="RefSeq" id="XP_003287368.1">
    <property type="nucleotide sequence ID" value="XM_003287320.1"/>
</dbReference>
<evidence type="ECO:0000313" key="2">
    <source>
        <dbReference type="EMBL" id="EGC36111.1"/>
    </source>
</evidence>
<dbReference type="eggNOG" id="ENOG502SE9A">
    <property type="taxonomic scope" value="Eukaryota"/>
</dbReference>
<dbReference type="EMBL" id="GL871037">
    <property type="protein sequence ID" value="EGC36111.1"/>
    <property type="molecule type" value="Genomic_DNA"/>
</dbReference>
<sequence>MNIDEFLNHIKTNVLDVTIPDTSIILSDRDGFVLGKNIDKNSSVDNVVDSSLLSTFSSCTDQASKLHAGSNKSIVSYFNDRIVVHIIVSNVILSIVTDTDANVGLILGTQNDLISSLKNLSQSIQVDIQDM</sequence>
<proteinExistence type="inferred from homology"/>
<dbReference type="OMA" id="RIIVHIN"/>
<dbReference type="STRING" id="5786.F0ZIW1"/>
<organism evidence="2 3">
    <name type="scientific">Dictyostelium purpureum</name>
    <name type="common">Slime mold</name>
    <dbReference type="NCBI Taxonomy" id="5786"/>
    <lineage>
        <taxon>Eukaryota</taxon>
        <taxon>Amoebozoa</taxon>
        <taxon>Evosea</taxon>
        <taxon>Eumycetozoa</taxon>
        <taxon>Dictyostelia</taxon>
        <taxon>Dictyosteliales</taxon>
        <taxon>Dictyosteliaceae</taxon>
        <taxon>Dictyostelium</taxon>
    </lineage>
</organism>
<dbReference type="OrthoDB" id="343907at2759"/>
<evidence type="ECO:0000313" key="3">
    <source>
        <dbReference type="Proteomes" id="UP000001064"/>
    </source>
</evidence>
<dbReference type="PANTHER" id="PTHR13378">
    <property type="entry name" value="REGULATOR COMPLEX PROTEIN LAMTOR3"/>
    <property type="match status" value="1"/>
</dbReference>
<comment type="similarity">
    <text evidence="1">Belongs to the LAMTOR3 family.</text>
</comment>
<dbReference type="SMART" id="SM01278">
    <property type="entry name" value="MAPKK1_Int"/>
    <property type="match status" value="1"/>
</dbReference>
<dbReference type="VEuPathDB" id="AmoebaDB:DICPUDRAFT_78209"/>
<dbReference type="FunCoup" id="F0ZIW1">
    <property type="interactions" value="41"/>
</dbReference>
<dbReference type="FunFam" id="3.30.450.30:FF:000057">
    <property type="entry name" value="Ragulator complex protein LAMTOR3 homolog"/>
    <property type="match status" value="1"/>
</dbReference>
<accession>F0ZIW1</accession>
<dbReference type="InParanoid" id="F0ZIW1"/>
<dbReference type="GO" id="GO:0071230">
    <property type="term" value="P:cellular response to amino acid stimulus"/>
    <property type="evidence" value="ECO:0000318"/>
    <property type="project" value="GO_Central"/>
</dbReference>
<evidence type="ECO:0000256" key="1">
    <source>
        <dbReference type="ARBA" id="ARBA00005356"/>
    </source>
</evidence>
<evidence type="ECO:0008006" key="4">
    <source>
        <dbReference type="Google" id="ProtNLM"/>
    </source>
</evidence>